<evidence type="ECO:0000256" key="9">
    <source>
        <dbReference type="PROSITE-ProRule" id="PRU10141"/>
    </source>
</evidence>
<comment type="activity regulation">
    <text evidence="11">Activated by threonine and tyrosine phosphorylation.</text>
</comment>
<evidence type="ECO:0000256" key="2">
    <source>
        <dbReference type="ARBA" id="ARBA00022527"/>
    </source>
</evidence>
<organism evidence="14 15">
    <name type="scientific">Ectocarpus siliculosus</name>
    <name type="common">Brown alga</name>
    <name type="synonym">Conferva siliculosa</name>
    <dbReference type="NCBI Taxonomy" id="2880"/>
    <lineage>
        <taxon>Eukaryota</taxon>
        <taxon>Sar</taxon>
        <taxon>Stramenopiles</taxon>
        <taxon>Ochrophyta</taxon>
        <taxon>PX clade</taxon>
        <taxon>Phaeophyceae</taxon>
        <taxon>Ectocarpales</taxon>
        <taxon>Ectocarpaceae</taxon>
        <taxon>Ectocarpus</taxon>
    </lineage>
</organism>
<keyword evidence="15" id="KW-1185">Reference proteome</keyword>
<dbReference type="InterPro" id="IPR050117">
    <property type="entry name" value="MAPK"/>
</dbReference>
<evidence type="ECO:0000256" key="10">
    <source>
        <dbReference type="RuleBase" id="RU000304"/>
    </source>
</evidence>
<keyword evidence="2 10" id="KW-0723">Serine/threonine-protein kinase</keyword>
<evidence type="ECO:0000256" key="4">
    <source>
        <dbReference type="ARBA" id="ARBA00022741"/>
    </source>
</evidence>
<gene>
    <name evidence="14" type="primary">MAPK</name>
    <name evidence="14" type="ORF">Esi_0073_0088</name>
</gene>
<evidence type="ECO:0000256" key="3">
    <source>
        <dbReference type="ARBA" id="ARBA00022679"/>
    </source>
</evidence>
<dbReference type="InterPro" id="IPR003527">
    <property type="entry name" value="MAP_kinase_CS"/>
</dbReference>
<dbReference type="FunFam" id="1.10.510.10:FF:000238">
    <property type="entry name" value="Mitogen-activated protein kinase"/>
    <property type="match status" value="1"/>
</dbReference>
<reference evidence="14 15" key="1">
    <citation type="journal article" date="2010" name="Nature">
        <title>The Ectocarpus genome and the independent evolution of multicellularity in brown algae.</title>
        <authorList>
            <person name="Cock J.M."/>
            <person name="Sterck L."/>
            <person name="Rouze P."/>
            <person name="Scornet D."/>
            <person name="Allen A.E."/>
            <person name="Amoutzias G."/>
            <person name="Anthouard V."/>
            <person name="Artiguenave F."/>
            <person name="Aury J.M."/>
            <person name="Badger J.H."/>
            <person name="Beszteri B."/>
            <person name="Billiau K."/>
            <person name="Bonnet E."/>
            <person name="Bothwell J.H."/>
            <person name="Bowler C."/>
            <person name="Boyen C."/>
            <person name="Brownlee C."/>
            <person name="Carrano C.J."/>
            <person name="Charrier B."/>
            <person name="Cho G.Y."/>
            <person name="Coelho S.M."/>
            <person name="Collen J."/>
            <person name="Corre E."/>
            <person name="Da Silva C."/>
            <person name="Delage L."/>
            <person name="Delaroque N."/>
            <person name="Dittami S.M."/>
            <person name="Doulbeau S."/>
            <person name="Elias M."/>
            <person name="Farnham G."/>
            <person name="Gachon C.M."/>
            <person name="Gschloessl B."/>
            <person name="Heesch S."/>
            <person name="Jabbari K."/>
            <person name="Jubin C."/>
            <person name="Kawai H."/>
            <person name="Kimura K."/>
            <person name="Kloareg B."/>
            <person name="Kupper F.C."/>
            <person name="Lang D."/>
            <person name="Le Bail A."/>
            <person name="Leblanc C."/>
            <person name="Lerouge P."/>
            <person name="Lohr M."/>
            <person name="Lopez P.J."/>
            <person name="Martens C."/>
            <person name="Maumus F."/>
            <person name="Michel G."/>
            <person name="Miranda-Saavedra D."/>
            <person name="Morales J."/>
            <person name="Moreau H."/>
            <person name="Motomura T."/>
            <person name="Nagasato C."/>
            <person name="Napoli C.A."/>
            <person name="Nelson D.R."/>
            <person name="Nyvall-Collen P."/>
            <person name="Peters A.F."/>
            <person name="Pommier C."/>
            <person name="Potin P."/>
            <person name="Poulain J."/>
            <person name="Quesneville H."/>
            <person name="Read B."/>
            <person name="Rensing S.A."/>
            <person name="Ritter A."/>
            <person name="Rousvoal S."/>
            <person name="Samanta M."/>
            <person name="Samson G."/>
            <person name="Schroeder D.C."/>
            <person name="Segurens B."/>
            <person name="Strittmatter M."/>
            <person name="Tonon T."/>
            <person name="Tregear J.W."/>
            <person name="Valentin K."/>
            <person name="von Dassow P."/>
            <person name="Yamagishi T."/>
            <person name="Van de Peer Y."/>
            <person name="Wincker P."/>
        </authorList>
    </citation>
    <scope>NUCLEOTIDE SEQUENCE [LARGE SCALE GENOMIC DNA]</scope>
    <source>
        <strain evidence="15">Ec32 / CCAP1310/4</strain>
    </source>
</reference>
<comment type="catalytic activity">
    <reaction evidence="8">
        <text>L-seryl-[protein] + ATP = O-phospho-L-seryl-[protein] + ADP + H(+)</text>
        <dbReference type="Rhea" id="RHEA:17989"/>
        <dbReference type="Rhea" id="RHEA-COMP:9863"/>
        <dbReference type="Rhea" id="RHEA-COMP:11604"/>
        <dbReference type="ChEBI" id="CHEBI:15378"/>
        <dbReference type="ChEBI" id="CHEBI:29999"/>
        <dbReference type="ChEBI" id="CHEBI:30616"/>
        <dbReference type="ChEBI" id="CHEBI:83421"/>
        <dbReference type="ChEBI" id="CHEBI:456216"/>
        <dbReference type="EC" id="2.7.11.24"/>
    </reaction>
</comment>
<dbReference type="OMA" id="MDIPRPE"/>
<protein>
    <recommendedName>
        <fullName evidence="1 11">Mitogen-activated protein kinase</fullName>
        <ecNumber evidence="1 11">2.7.11.24</ecNumber>
    </recommendedName>
</protein>
<keyword evidence="6 9" id="KW-0067">ATP-binding</keyword>
<comment type="similarity">
    <text evidence="11">Belongs to the protein kinase superfamily. Ser/Thr protein kinase family. MAP kinase subfamily.</text>
</comment>
<keyword evidence="4 9" id="KW-0547">Nucleotide-binding</keyword>
<dbReference type="InterPro" id="IPR000719">
    <property type="entry name" value="Prot_kinase_dom"/>
</dbReference>
<dbReference type="PROSITE" id="PS50011">
    <property type="entry name" value="PROTEIN_KINASE_DOM"/>
    <property type="match status" value="1"/>
</dbReference>
<dbReference type="OrthoDB" id="192887at2759"/>
<feature type="domain" description="Protein kinase" evidence="13">
    <location>
        <begin position="13"/>
        <end position="300"/>
    </location>
</feature>
<dbReference type="InParanoid" id="D7G6C2"/>
<dbReference type="EC" id="2.7.11.24" evidence="1 11"/>
<evidence type="ECO:0000256" key="5">
    <source>
        <dbReference type="ARBA" id="ARBA00022777"/>
    </source>
</evidence>
<evidence type="ECO:0000313" key="15">
    <source>
        <dbReference type="Proteomes" id="UP000002630"/>
    </source>
</evidence>
<dbReference type="AlphaFoldDB" id="D7G6C2"/>
<dbReference type="Proteomes" id="UP000002630">
    <property type="component" value="Linkage Group LG04"/>
</dbReference>
<dbReference type="PROSITE" id="PS00107">
    <property type="entry name" value="PROTEIN_KINASE_ATP"/>
    <property type="match status" value="1"/>
</dbReference>
<dbReference type="EMBL" id="FN649729">
    <property type="protein sequence ID" value="CBJ27517.1"/>
    <property type="molecule type" value="Genomic_DNA"/>
</dbReference>
<feature type="binding site" evidence="9">
    <location>
        <position position="42"/>
    </location>
    <ligand>
        <name>ATP</name>
        <dbReference type="ChEBI" id="CHEBI:30616"/>
    </ligand>
</feature>
<dbReference type="GO" id="GO:0005524">
    <property type="term" value="F:ATP binding"/>
    <property type="evidence" value="ECO:0007669"/>
    <property type="project" value="UniProtKB-UniRule"/>
</dbReference>
<evidence type="ECO:0000256" key="8">
    <source>
        <dbReference type="ARBA" id="ARBA00048312"/>
    </source>
</evidence>
<dbReference type="SMART" id="SM00220">
    <property type="entry name" value="S_TKc"/>
    <property type="match status" value="1"/>
</dbReference>
<sequence length="374" mass="42410">MSEEIDKHVLRRFEICQKLGKGAYGVVWKAIEKRTRQVLALKKCFDAFRNATDAQRTFREIMYLQALAGHDNLIRLQHVVKAENGRDIYLTFDHMETDLHAVIRANILEEIHKKYIIYQLVKALKFMHSADLLHRDIKPSNLLLNSDCHVKLCDFGLCRNIAETAGPQPHLTDYVATRWYRAPEILLGSPRYTKGVDMWAVGCILGEMLSGRPTFPGTSTMNQLEKIMESTGRPSPEDVQSIKSPFAGTMLESIPPTRQISLNEVFSSASAQALDLMSQCLQFNPDKRVRAADALKHPYVAEFHNPDDEPDYPHGAIQITIDKGVVDDNTKLSAADYREMLYKDINNRRKEARRAEQARQSSGRATAPVNEKTA</sequence>
<dbReference type="Pfam" id="PF00069">
    <property type="entry name" value="Pkinase"/>
    <property type="match status" value="1"/>
</dbReference>
<dbReference type="Gene3D" id="1.10.510.10">
    <property type="entry name" value="Transferase(Phosphotransferase) domain 1"/>
    <property type="match status" value="1"/>
</dbReference>
<dbReference type="InterPro" id="IPR008271">
    <property type="entry name" value="Ser/Thr_kinase_AS"/>
</dbReference>
<dbReference type="Gene3D" id="3.30.200.20">
    <property type="entry name" value="Phosphorylase Kinase, domain 1"/>
    <property type="match status" value="1"/>
</dbReference>
<keyword evidence="11" id="KW-0460">Magnesium</keyword>
<dbReference type="SUPFAM" id="SSF56112">
    <property type="entry name" value="Protein kinase-like (PK-like)"/>
    <property type="match status" value="1"/>
</dbReference>
<keyword evidence="3 11" id="KW-0808">Transferase</keyword>
<feature type="region of interest" description="Disordered" evidence="12">
    <location>
        <begin position="348"/>
        <end position="374"/>
    </location>
</feature>
<dbReference type="GO" id="GO:0004707">
    <property type="term" value="F:MAP kinase activity"/>
    <property type="evidence" value="ECO:0007669"/>
    <property type="project" value="UniProtKB-EC"/>
</dbReference>
<dbReference type="PROSITE" id="PS00108">
    <property type="entry name" value="PROTEIN_KINASE_ST"/>
    <property type="match status" value="1"/>
</dbReference>
<evidence type="ECO:0000256" key="7">
    <source>
        <dbReference type="ARBA" id="ARBA00047592"/>
    </source>
</evidence>
<dbReference type="FunFam" id="3.30.200.20:FF:000166">
    <property type="entry name" value="Mitogen-activated protein kinase"/>
    <property type="match status" value="1"/>
</dbReference>
<accession>D7G6C2</accession>
<dbReference type="InterPro" id="IPR017441">
    <property type="entry name" value="Protein_kinase_ATP_BS"/>
</dbReference>
<dbReference type="PROSITE" id="PS01351">
    <property type="entry name" value="MAPK"/>
    <property type="match status" value="1"/>
</dbReference>
<comment type="cofactor">
    <cofactor evidence="11">
        <name>Mg(2+)</name>
        <dbReference type="ChEBI" id="CHEBI:18420"/>
    </cofactor>
</comment>
<evidence type="ECO:0000313" key="14">
    <source>
        <dbReference type="EMBL" id="CBJ27517.1"/>
    </source>
</evidence>
<evidence type="ECO:0000259" key="13">
    <source>
        <dbReference type="PROSITE" id="PS50011"/>
    </source>
</evidence>
<dbReference type="GO" id="GO:0106310">
    <property type="term" value="F:protein serine kinase activity"/>
    <property type="evidence" value="ECO:0007669"/>
    <property type="project" value="RHEA"/>
</dbReference>
<proteinExistence type="inferred from homology"/>
<dbReference type="EMBL" id="FN648960">
    <property type="protein sequence ID" value="CBJ27517.1"/>
    <property type="molecule type" value="Genomic_DNA"/>
</dbReference>
<keyword evidence="5 11" id="KW-0418">Kinase</keyword>
<dbReference type="STRING" id="2880.D7G6C2"/>
<evidence type="ECO:0000256" key="12">
    <source>
        <dbReference type="SAM" id="MobiDB-lite"/>
    </source>
</evidence>
<name>D7G6C2_ECTSI</name>
<dbReference type="InterPro" id="IPR011009">
    <property type="entry name" value="Kinase-like_dom_sf"/>
</dbReference>
<evidence type="ECO:0000256" key="11">
    <source>
        <dbReference type="RuleBase" id="RU361165"/>
    </source>
</evidence>
<comment type="catalytic activity">
    <reaction evidence="7 11">
        <text>L-threonyl-[protein] + ATP = O-phospho-L-threonyl-[protein] + ADP + H(+)</text>
        <dbReference type="Rhea" id="RHEA:46608"/>
        <dbReference type="Rhea" id="RHEA-COMP:11060"/>
        <dbReference type="Rhea" id="RHEA-COMP:11605"/>
        <dbReference type="ChEBI" id="CHEBI:15378"/>
        <dbReference type="ChEBI" id="CHEBI:30013"/>
        <dbReference type="ChEBI" id="CHEBI:30616"/>
        <dbReference type="ChEBI" id="CHEBI:61977"/>
        <dbReference type="ChEBI" id="CHEBI:456216"/>
        <dbReference type="EC" id="2.7.11.24"/>
    </reaction>
</comment>
<dbReference type="CDD" id="cd07852">
    <property type="entry name" value="STKc_MAPK15-like"/>
    <property type="match status" value="1"/>
</dbReference>
<dbReference type="PANTHER" id="PTHR24055">
    <property type="entry name" value="MITOGEN-ACTIVATED PROTEIN KINASE"/>
    <property type="match status" value="1"/>
</dbReference>
<evidence type="ECO:0000256" key="6">
    <source>
        <dbReference type="ARBA" id="ARBA00022840"/>
    </source>
</evidence>
<feature type="compositionally biased region" description="Basic and acidic residues" evidence="12">
    <location>
        <begin position="348"/>
        <end position="357"/>
    </location>
</feature>
<evidence type="ECO:0000256" key="1">
    <source>
        <dbReference type="ARBA" id="ARBA00012411"/>
    </source>
</evidence>